<feature type="transmembrane region" description="Helical" evidence="2">
    <location>
        <begin position="17"/>
        <end position="36"/>
    </location>
</feature>
<protein>
    <submittedName>
        <fullName evidence="3">Uncharacterized protein</fullName>
    </submittedName>
</protein>
<proteinExistence type="predicted"/>
<feature type="region of interest" description="Disordered" evidence="1">
    <location>
        <begin position="47"/>
        <end position="66"/>
    </location>
</feature>
<keyword evidence="2" id="KW-0812">Transmembrane</keyword>
<organism evidence="3">
    <name type="scientific">uncultured Nocardioidaceae bacterium</name>
    <dbReference type="NCBI Taxonomy" id="253824"/>
    <lineage>
        <taxon>Bacteria</taxon>
        <taxon>Bacillati</taxon>
        <taxon>Actinomycetota</taxon>
        <taxon>Actinomycetes</taxon>
        <taxon>Propionibacteriales</taxon>
        <taxon>Nocardioidaceae</taxon>
        <taxon>environmental samples</taxon>
    </lineage>
</organism>
<keyword evidence="2" id="KW-0472">Membrane</keyword>
<evidence type="ECO:0000256" key="1">
    <source>
        <dbReference type="SAM" id="MobiDB-lite"/>
    </source>
</evidence>
<evidence type="ECO:0000256" key="2">
    <source>
        <dbReference type="SAM" id="Phobius"/>
    </source>
</evidence>
<evidence type="ECO:0000313" key="3">
    <source>
        <dbReference type="EMBL" id="CAA9317045.1"/>
    </source>
</evidence>
<dbReference type="EMBL" id="CADCUG010000016">
    <property type="protein sequence ID" value="CAA9317045.1"/>
    <property type="molecule type" value="Genomic_DNA"/>
</dbReference>
<sequence>MTAAVLFAVDATQVKPGWIGLLVTLGMAVALGLLLVSFSSRLKRIDVDREQGPDPDRADEPPVRRT</sequence>
<reference evidence="3" key="1">
    <citation type="submission" date="2020-02" db="EMBL/GenBank/DDBJ databases">
        <authorList>
            <person name="Meier V. D."/>
        </authorList>
    </citation>
    <scope>NUCLEOTIDE SEQUENCE</scope>
    <source>
        <strain evidence="3">AVDCRST_MAG29</strain>
    </source>
</reference>
<dbReference type="AlphaFoldDB" id="A0A6J4KW18"/>
<gene>
    <name evidence="3" type="ORF">AVDCRST_MAG29-182</name>
</gene>
<name>A0A6J4KW18_9ACTN</name>
<keyword evidence="2" id="KW-1133">Transmembrane helix</keyword>
<accession>A0A6J4KW18</accession>